<organism evidence="2">
    <name type="scientific">viral metagenome</name>
    <dbReference type="NCBI Taxonomy" id="1070528"/>
    <lineage>
        <taxon>unclassified sequences</taxon>
        <taxon>metagenomes</taxon>
        <taxon>organismal metagenomes</taxon>
    </lineage>
</organism>
<proteinExistence type="predicted"/>
<dbReference type="PROSITE" id="PS50800">
    <property type="entry name" value="SAP"/>
    <property type="match status" value="1"/>
</dbReference>
<dbReference type="InterPro" id="IPR003034">
    <property type="entry name" value="SAP_dom"/>
</dbReference>
<name>A0A6C0EIN5_9ZZZZ</name>
<sequence length="407" mass="47272">MINQQIIDKILDITTGIDKIKPLKELKKQNNLDILTLDDFMEKYERSIADYIDSQGEGGGGEGEDDLDEFINKITARELSYKCMYFNAKYPYGDRNVSDDYIFEILDDYFQTNEARHTLFVAVDTSKRTSYLPPHIKQTFKKKNTQDKHRLKKRYSYENPFHRIHGFMITQDDPCKCPPNIIPGTPKISALTVICASPFASKAGIKAVGSYLLCFYIFLYKSLKYDFSILEVANDHASMPDYEIEGEYEKDLLEELTNSDLKDILNELGLSQSGKKEILVDRIIRYQEAEKSKQCGLTYEERLEKEEGVDEDDIDEYGYGGIYYHQGRDEQRDLYCNFYERVGYKENSKLNTQWNCFSNIAYPSMILDLKKQSYGCIADTFLMRTWTRKPSLLCQYGLKKNISSKCS</sequence>
<dbReference type="SMART" id="SM00513">
    <property type="entry name" value="SAP"/>
    <property type="match status" value="1"/>
</dbReference>
<feature type="domain" description="SAP" evidence="1">
    <location>
        <begin position="253"/>
        <end position="287"/>
    </location>
</feature>
<accession>A0A6C0EIN5</accession>
<evidence type="ECO:0000313" key="2">
    <source>
        <dbReference type="EMBL" id="QHT28897.1"/>
    </source>
</evidence>
<protein>
    <recommendedName>
        <fullName evidence="1">SAP domain-containing protein</fullName>
    </recommendedName>
</protein>
<reference evidence="2" key="1">
    <citation type="journal article" date="2020" name="Nature">
        <title>Giant virus diversity and host interactions through global metagenomics.</title>
        <authorList>
            <person name="Schulz F."/>
            <person name="Roux S."/>
            <person name="Paez-Espino D."/>
            <person name="Jungbluth S."/>
            <person name="Walsh D.A."/>
            <person name="Denef V.J."/>
            <person name="McMahon K.D."/>
            <person name="Konstantinidis K.T."/>
            <person name="Eloe-Fadrosh E.A."/>
            <person name="Kyrpides N.C."/>
            <person name="Woyke T."/>
        </authorList>
    </citation>
    <scope>NUCLEOTIDE SEQUENCE</scope>
    <source>
        <strain evidence="2">GVMAG-M-3300001351-8</strain>
    </source>
</reference>
<evidence type="ECO:0000259" key="1">
    <source>
        <dbReference type="PROSITE" id="PS50800"/>
    </source>
</evidence>
<dbReference type="SUPFAM" id="SSF68906">
    <property type="entry name" value="SAP domain"/>
    <property type="match status" value="1"/>
</dbReference>
<dbReference type="AlphaFoldDB" id="A0A6C0EIN5"/>
<dbReference type="EMBL" id="MN738865">
    <property type="protein sequence ID" value="QHT28897.1"/>
    <property type="molecule type" value="Genomic_DNA"/>
</dbReference>
<dbReference type="Pfam" id="PF02037">
    <property type="entry name" value="SAP"/>
    <property type="match status" value="1"/>
</dbReference>
<dbReference type="Gene3D" id="1.10.720.30">
    <property type="entry name" value="SAP domain"/>
    <property type="match status" value="1"/>
</dbReference>
<dbReference type="InterPro" id="IPR036361">
    <property type="entry name" value="SAP_dom_sf"/>
</dbReference>